<accession>A0A1X6NAK0</accession>
<name>A0A1X6NAK0_9APHY</name>
<dbReference type="EMBL" id="KZ110593">
    <property type="protein sequence ID" value="OSX65466.1"/>
    <property type="molecule type" value="Genomic_DNA"/>
</dbReference>
<gene>
    <name evidence="2" type="ORF">POSPLADRAFT_1054213</name>
</gene>
<organism evidence="2 3">
    <name type="scientific">Postia placenta MAD-698-R-SB12</name>
    <dbReference type="NCBI Taxonomy" id="670580"/>
    <lineage>
        <taxon>Eukaryota</taxon>
        <taxon>Fungi</taxon>
        <taxon>Dikarya</taxon>
        <taxon>Basidiomycota</taxon>
        <taxon>Agaricomycotina</taxon>
        <taxon>Agaricomycetes</taxon>
        <taxon>Polyporales</taxon>
        <taxon>Adustoporiaceae</taxon>
        <taxon>Rhodonia</taxon>
    </lineage>
</organism>
<dbReference type="GeneID" id="36325443"/>
<protein>
    <submittedName>
        <fullName evidence="2">Uncharacterized protein</fullName>
    </submittedName>
</protein>
<proteinExistence type="predicted"/>
<feature type="chain" id="PRO_5010863441" evidence="1">
    <location>
        <begin position="18"/>
        <end position="343"/>
    </location>
</feature>
<dbReference type="Proteomes" id="UP000194127">
    <property type="component" value="Unassembled WGS sequence"/>
</dbReference>
<evidence type="ECO:0000256" key="1">
    <source>
        <dbReference type="SAM" id="SignalP"/>
    </source>
</evidence>
<evidence type="ECO:0000313" key="2">
    <source>
        <dbReference type="EMBL" id="OSX65466.1"/>
    </source>
</evidence>
<dbReference type="AlphaFoldDB" id="A0A1X6NAK0"/>
<evidence type="ECO:0000313" key="3">
    <source>
        <dbReference type="Proteomes" id="UP000194127"/>
    </source>
</evidence>
<feature type="signal peptide" evidence="1">
    <location>
        <begin position="1"/>
        <end position="17"/>
    </location>
</feature>
<keyword evidence="3" id="KW-1185">Reference proteome</keyword>
<sequence length="343" mass="38725">MALRALLVLLTPTCSLWSPIYVSVARRATSSQKRVIDLPLRVLLEDLISGAVEFRDIRLDLPDLLSGTLCLDSWTVRLVVEWSWWGEILKWTLASQATAYDHSFNGGEMFDPDELKERLVLVHKPKTSSSFHDFFVTNYQTVPPPPTLLSRSYALADWKTICLDSVPYSHLECFVRKFKKSLRSGTHLTINFTTCASSTSLSSPLFVLAVLPFLPRRHIHRNRPGVQADAATKAVFVTDRTARSTASSTAPATLFTSVPQILQLLISGPDTLTVDRLMNVSEARATFLNAYVQDLEIDPLVRDDFVRTWGMEAWREERLLTAWESAALTAKLLEHWSIVVHKR</sequence>
<dbReference type="OrthoDB" id="3059868at2759"/>
<keyword evidence="1" id="KW-0732">Signal</keyword>
<reference evidence="2 3" key="1">
    <citation type="submission" date="2017-04" db="EMBL/GenBank/DDBJ databases">
        <title>Genome Sequence of the Model Brown-Rot Fungus Postia placenta SB12.</title>
        <authorList>
            <consortium name="DOE Joint Genome Institute"/>
            <person name="Gaskell J."/>
            <person name="Kersten P."/>
            <person name="Larrondo L.F."/>
            <person name="Canessa P."/>
            <person name="Martinez D."/>
            <person name="Hibbett D."/>
            <person name="Schmoll M."/>
            <person name="Kubicek C.P."/>
            <person name="Martinez A.T."/>
            <person name="Yadav J."/>
            <person name="Master E."/>
            <person name="Magnuson J.K."/>
            <person name="James T."/>
            <person name="Yaver D."/>
            <person name="Berka R."/>
            <person name="Labutti K."/>
            <person name="Lipzen A."/>
            <person name="Aerts A."/>
            <person name="Barry K."/>
            <person name="Henrissat B."/>
            <person name="Blanchette R."/>
            <person name="Grigoriev I."/>
            <person name="Cullen D."/>
        </authorList>
    </citation>
    <scope>NUCLEOTIDE SEQUENCE [LARGE SCALE GENOMIC DNA]</scope>
    <source>
        <strain evidence="2 3">MAD-698-R-SB12</strain>
    </source>
</reference>
<dbReference type="RefSeq" id="XP_024342260.1">
    <property type="nucleotide sequence ID" value="XM_024480493.1"/>
</dbReference>